<dbReference type="InterPro" id="IPR023430">
    <property type="entry name" value="Pept_HybD-like_dom_sf"/>
</dbReference>
<dbReference type="GO" id="GO:0008233">
    <property type="term" value="F:peptidase activity"/>
    <property type="evidence" value="ECO:0007669"/>
    <property type="project" value="UniProtKB-KW"/>
</dbReference>
<reference evidence="1 2" key="1">
    <citation type="submission" date="2020-08" db="EMBL/GenBank/DDBJ databases">
        <title>Genome public.</title>
        <authorList>
            <person name="Liu C."/>
            <person name="Sun Q."/>
        </authorList>
    </citation>
    <scope>NUCLEOTIDE SEQUENCE [LARGE SCALE GENOMIC DNA]</scope>
    <source>
        <strain evidence="1 2">NSJ-37</strain>
    </source>
</reference>
<protein>
    <submittedName>
        <fullName evidence="1">Spore protease YyaC</fullName>
    </submittedName>
</protein>
<name>A0ABR7MXV8_9FIRM</name>
<keyword evidence="2" id="KW-1185">Reference proteome</keyword>
<dbReference type="Pfam" id="PF06866">
    <property type="entry name" value="DUF1256"/>
    <property type="match status" value="1"/>
</dbReference>
<keyword evidence="1" id="KW-0645">Protease</keyword>
<evidence type="ECO:0000313" key="2">
    <source>
        <dbReference type="Proteomes" id="UP000606193"/>
    </source>
</evidence>
<dbReference type="RefSeq" id="WP_118677177.1">
    <property type="nucleotide sequence ID" value="NZ_JACRSX010000001.1"/>
</dbReference>
<dbReference type="Proteomes" id="UP000606193">
    <property type="component" value="Unassembled WGS sequence"/>
</dbReference>
<dbReference type="InterPro" id="IPR009665">
    <property type="entry name" value="YyaC"/>
</dbReference>
<keyword evidence="1" id="KW-0378">Hydrolase</keyword>
<dbReference type="GO" id="GO:0006508">
    <property type="term" value="P:proteolysis"/>
    <property type="evidence" value="ECO:0007669"/>
    <property type="project" value="UniProtKB-KW"/>
</dbReference>
<dbReference type="EMBL" id="JACRSX010000001">
    <property type="protein sequence ID" value="MBC8561207.1"/>
    <property type="molecule type" value="Genomic_DNA"/>
</dbReference>
<evidence type="ECO:0000313" key="1">
    <source>
        <dbReference type="EMBL" id="MBC8561207.1"/>
    </source>
</evidence>
<dbReference type="SUPFAM" id="SSF53163">
    <property type="entry name" value="HybD-like"/>
    <property type="match status" value="1"/>
</dbReference>
<comment type="caution">
    <text evidence="1">The sequence shown here is derived from an EMBL/GenBank/DDBJ whole genome shotgun (WGS) entry which is preliminary data.</text>
</comment>
<sequence>MTNTTLYFAPSAATSLNKFCSSLQEMICQTGNRPVVFLCIGSDRATGDSLGPLVGHQLITSLSLSHCTKKTAVYGSLRHTVHAGNLSDTLSSIYNRYSNPFIVAIDASLGVPEHIGFVTLGTGSLRPGIGVSHKLPAAGDIHITGIVNHSSTNNHLTLQTTKLLTVAELAGFISHGILRALHVCSSLQSPQERHFIDIF</sequence>
<proteinExistence type="predicted"/>
<accession>A0ABR7MXV8</accession>
<dbReference type="NCBIfam" id="TIGR02841">
    <property type="entry name" value="spore_YyaC"/>
    <property type="match status" value="1"/>
</dbReference>
<organism evidence="1 2">
    <name type="scientific">Jutongia huaianensis</name>
    <dbReference type="NCBI Taxonomy" id="2763668"/>
    <lineage>
        <taxon>Bacteria</taxon>
        <taxon>Bacillati</taxon>
        <taxon>Bacillota</taxon>
        <taxon>Clostridia</taxon>
        <taxon>Lachnospirales</taxon>
        <taxon>Lachnospiraceae</taxon>
        <taxon>Jutongia</taxon>
    </lineage>
</organism>
<gene>
    <name evidence="1" type="primary">yyaC</name>
    <name evidence="1" type="ORF">H8704_00935</name>
</gene>